<feature type="region of interest" description="Disordered" evidence="6">
    <location>
        <begin position="111"/>
        <end position="151"/>
    </location>
</feature>
<feature type="compositionally biased region" description="Low complexity" evidence="6">
    <location>
        <begin position="57"/>
        <end position="77"/>
    </location>
</feature>
<dbReference type="PROSITE" id="PS50096">
    <property type="entry name" value="IQ"/>
    <property type="match status" value="2"/>
</dbReference>
<dbReference type="Pfam" id="PF00612">
    <property type="entry name" value="IQ"/>
    <property type="match status" value="1"/>
</dbReference>
<evidence type="ECO:0000259" key="7">
    <source>
        <dbReference type="Pfam" id="PF24609"/>
    </source>
</evidence>
<comment type="similarity">
    <text evidence="5">Belongs to the IQD family.</text>
</comment>
<feature type="region of interest" description="Disordered" evidence="6">
    <location>
        <begin position="309"/>
        <end position="341"/>
    </location>
</feature>
<keyword evidence="2" id="KW-1003">Cell membrane</keyword>
<feature type="compositionally biased region" description="Polar residues" evidence="6">
    <location>
        <begin position="44"/>
        <end position="56"/>
    </location>
</feature>
<keyword evidence="3" id="KW-0112">Calmodulin-binding</keyword>
<evidence type="ECO:0000256" key="5">
    <source>
        <dbReference type="ARBA" id="ARBA00024341"/>
    </source>
</evidence>
<evidence type="ECO:0000256" key="1">
    <source>
        <dbReference type="ARBA" id="ARBA00004236"/>
    </source>
</evidence>
<dbReference type="EMBL" id="LVLJ01000898">
    <property type="protein sequence ID" value="OAE32084.1"/>
    <property type="molecule type" value="Genomic_DNA"/>
</dbReference>
<evidence type="ECO:0000256" key="2">
    <source>
        <dbReference type="ARBA" id="ARBA00022475"/>
    </source>
</evidence>
<dbReference type="InterPro" id="IPR058542">
    <property type="entry name" value="IQ_SCN5A_C"/>
</dbReference>
<sequence length="388" mass="41818">MGKTSAWLSSLKVKIHNHVHGNLDSKRFSHLPHQTSKLIKDSGVDSQTTSGSKYSRSQSTSQGGKSATSSSSDGSATNQRSLKSHKSLKSSDGNALAAAAVTNVAVKDSSLPSIDGAKGAKKKVSSLPVTSGPPSPNSIKLLSDSPSGPQRKNSITVVADVGAIVRCNGAAGLRRMLEEWAAIVIQTAFRKFLARQALGALKGLVRLQALVRGHMVRRRMQALVRIQARASHRRSRTADAQRWGSQTWMPSPQDPVIDHEVRSIKIRRRRRTSAGDAEYDAGNWNQEECSLAELQAMVKIKQQAAAAGAQAQRSRASAVGSPPRDPLEKDVASQRGSQEPELIQNADGAVLIPQVEMERSVDWFQDRRPVGAFDVGGSWEELFTPAAQ</sequence>
<evidence type="ECO:0000256" key="3">
    <source>
        <dbReference type="ARBA" id="ARBA00022860"/>
    </source>
</evidence>
<dbReference type="PANTHER" id="PTHR32295:SF6">
    <property type="entry name" value="PROTEIN IQ-DOMAIN 18"/>
    <property type="match status" value="1"/>
</dbReference>
<dbReference type="GO" id="GO:0005516">
    <property type="term" value="F:calmodulin binding"/>
    <property type="evidence" value="ECO:0007669"/>
    <property type="project" value="UniProtKB-KW"/>
</dbReference>
<comment type="subcellular location">
    <subcellularLocation>
        <location evidence="1">Cell membrane</location>
    </subcellularLocation>
</comment>
<evidence type="ECO:0000313" key="8">
    <source>
        <dbReference type="EMBL" id="OAE32084.1"/>
    </source>
</evidence>
<evidence type="ECO:0000313" key="9">
    <source>
        <dbReference type="Proteomes" id="UP000077202"/>
    </source>
</evidence>
<feature type="compositionally biased region" description="Low complexity" evidence="6">
    <location>
        <begin position="309"/>
        <end position="318"/>
    </location>
</feature>
<name>A0A176WGR5_MARPO</name>
<protein>
    <recommendedName>
        <fullName evidence="7">SCN5A-like C-terminal IQ motif domain-containing protein</fullName>
    </recommendedName>
</protein>
<dbReference type="Pfam" id="PF24609">
    <property type="entry name" value="IQ_SCN5A_C"/>
    <property type="match status" value="1"/>
</dbReference>
<dbReference type="Proteomes" id="UP000077202">
    <property type="component" value="Unassembled WGS sequence"/>
</dbReference>
<keyword evidence="4" id="KW-0472">Membrane</keyword>
<gene>
    <name evidence="8" type="ORF">AXG93_2278s1650</name>
</gene>
<feature type="region of interest" description="Disordered" evidence="6">
    <location>
        <begin position="235"/>
        <end position="255"/>
    </location>
</feature>
<organism evidence="8 9">
    <name type="scientific">Marchantia polymorpha subsp. ruderalis</name>
    <dbReference type="NCBI Taxonomy" id="1480154"/>
    <lineage>
        <taxon>Eukaryota</taxon>
        <taxon>Viridiplantae</taxon>
        <taxon>Streptophyta</taxon>
        <taxon>Embryophyta</taxon>
        <taxon>Marchantiophyta</taxon>
        <taxon>Marchantiopsida</taxon>
        <taxon>Marchantiidae</taxon>
        <taxon>Marchantiales</taxon>
        <taxon>Marchantiaceae</taxon>
        <taxon>Marchantia</taxon>
    </lineage>
</organism>
<proteinExistence type="inferred from homology"/>
<feature type="compositionally biased region" description="Polar residues" evidence="6">
    <location>
        <begin position="137"/>
        <end position="151"/>
    </location>
</feature>
<feature type="domain" description="SCN5A-like C-terminal IQ motif" evidence="7">
    <location>
        <begin position="173"/>
        <end position="202"/>
    </location>
</feature>
<accession>A0A176WGR5</accession>
<dbReference type="InterPro" id="IPR000048">
    <property type="entry name" value="IQ_motif_EF-hand-BS"/>
</dbReference>
<dbReference type="AlphaFoldDB" id="A0A176WGR5"/>
<evidence type="ECO:0000256" key="6">
    <source>
        <dbReference type="SAM" id="MobiDB-lite"/>
    </source>
</evidence>
<feature type="region of interest" description="Disordered" evidence="6">
    <location>
        <begin position="36"/>
        <end position="89"/>
    </location>
</feature>
<comment type="caution">
    <text evidence="8">The sequence shown here is derived from an EMBL/GenBank/DDBJ whole genome shotgun (WGS) entry which is preliminary data.</text>
</comment>
<dbReference type="Gene3D" id="1.20.5.190">
    <property type="match status" value="1"/>
</dbReference>
<keyword evidence="9" id="KW-1185">Reference proteome</keyword>
<evidence type="ECO:0000256" key="4">
    <source>
        <dbReference type="ARBA" id="ARBA00023136"/>
    </source>
</evidence>
<dbReference type="PANTHER" id="PTHR32295">
    <property type="entry name" value="IQ-DOMAIN 5-RELATED"/>
    <property type="match status" value="1"/>
</dbReference>
<reference evidence="8" key="1">
    <citation type="submission" date="2016-03" db="EMBL/GenBank/DDBJ databases">
        <title>Mechanisms controlling the formation of the plant cell surface in tip-growing cells are functionally conserved among land plants.</title>
        <authorList>
            <person name="Honkanen S."/>
            <person name="Jones V.A."/>
            <person name="Morieri G."/>
            <person name="Champion C."/>
            <person name="Hetherington A.J."/>
            <person name="Kelly S."/>
            <person name="Saint-Marcoux D."/>
            <person name="Proust H."/>
            <person name="Prescott H."/>
            <person name="Dolan L."/>
        </authorList>
    </citation>
    <scope>NUCLEOTIDE SEQUENCE [LARGE SCALE GENOMIC DNA]</scope>
    <source>
        <tissue evidence="8">Whole gametophyte</tissue>
    </source>
</reference>